<dbReference type="Proteomes" id="UP001497512">
    <property type="component" value="Chromosome 5"/>
</dbReference>
<dbReference type="Pfam" id="PF13865">
    <property type="entry name" value="FoP_duplication"/>
    <property type="match status" value="1"/>
</dbReference>
<feature type="region of interest" description="Disordered" evidence="2">
    <location>
        <begin position="1"/>
        <end position="31"/>
    </location>
</feature>
<evidence type="ECO:0000313" key="5">
    <source>
        <dbReference type="Proteomes" id="UP001497512"/>
    </source>
</evidence>
<dbReference type="InterPro" id="IPR025715">
    <property type="entry name" value="FoP_C"/>
</dbReference>
<feature type="compositionally biased region" description="Low complexity" evidence="2">
    <location>
        <begin position="1"/>
        <end position="10"/>
    </location>
</feature>
<feature type="region of interest" description="Disordered" evidence="2">
    <location>
        <begin position="109"/>
        <end position="134"/>
    </location>
</feature>
<dbReference type="SMART" id="SM01218">
    <property type="entry name" value="FoP_duplication"/>
    <property type="match status" value="1"/>
</dbReference>
<feature type="compositionally biased region" description="Gly residues" evidence="2">
    <location>
        <begin position="12"/>
        <end position="28"/>
    </location>
</feature>
<feature type="compositionally biased region" description="Basic and acidic residues" evidence="2">
    <location>
        <begin position="211"/>
        <end position="239"/>
    </location>
</feature>
<proteinExistence type="predicted"/>
<evidence type="ECO:0000256" key="2">
    <source>
        <dbReference type="SAM" id="MobiDB-lite"/>
    </source>
</evidence>
<dbReference type="EMBL" id="OZ019897">
    <property type="protein sequence ID" value="CAK9225614.1"/>
    <property type="molecule type" value="Genomic_DNA"/>
</dbReference>
<feature type="compositionally biased region" description="Basic and acidic residues" evidence="2">
    <location>
        <begin position="122"/>
        <end position="134"/>
    </location>
</feature>
<evidence type="ECO:0000256" key="1">
    <source>
        <dbReference type="ARBA" id="ARBA00022884"/>
    </source>
</evidence>
<feature type="compositionally biased region" description="Basic and acidic residues" evidence="2">
    <location>
        <begin position="166"/>
        <end position="175"/>
    </location>
</feature>
<organism evidence="4 5">
    <name type="scientific">Sphagnum troendelagicum</name>
    <dbReference type="NCBI Taxonomy" id="128251"/>
    <lineage>
        <taxon>Eukaryota</taxon>
        <taxon>Viridiplantae</taxon>
        <taxon>Streptophyta</taxon>
        <taxon>Embryophyta</taxon>
        <taxon>Bryophyta</taxon>
        <taxon>Sphagnophytina</taxon>
        <taxon>Sphagnopsida</taxon>
        <taxon>Sphagnales</taxon>
        <taxon>Sphagnaceae</taxon>
        <taxon>Sphagnum</taxon>
    </lineage>
</organism>
<protein>
    <recommendedName>
        <fullName evidence="3">Chromatin target of PRMT1 protein C-terminal domain-containing protein</fullName>
    </recommendedName>
</protein>
<reference evidence="4" key="1">
    <citation type="submission" date="2024-02" db="EMBL/GenBank/DDBJ databases">
        <authorList>
            <consortium name="ELIXIR-Norway"/>
            <consortium name="Elixir Norway"/>
        </authorList>
    </citation>
    <scope>NUCLEOTIDE SEQUENCE</scope>
</reference>
<feature type="domain" description="Chromatin target of PRMT1 protein C-terminal" evidence="3">
    <location>
        <begin position="73"/>
        <end position="169"/>
    </location>
</feature>
<evidence type="ECO:0000313" key="4">
    <source>
        <dbReference type="EMBL" id="CAK9225614.1"/>
    </source>
</evidence>
<keyword evidence="5" id="KW-1185">Reference proteome</keyword>
<name>A0ABP0UNE9_9BRYO</name>
<evidence type="ECO:0000259" key="3">
    <source>
        <dbReference type="SMART" id="SM01218"/>
    </source>
</evidence>
<gene>
    <name evidence="4" type="ORF">CSSPTR1EN2_LOCUS17728</name>
</gene>
<keyword evidence="1" id="KW-0694">RNA-binding</keyword>
<sequence>MQGQGRSRAGMRGRGGMIGGGGGGGGGYQYHRQQQQPGVMYPLGWEFQHLAYAQQAQQHVQALVQPMYGRAAAAGPSQRGFLPLGVQGAGILKPPAGLPQGPLLYGRGHARGQQRGRGWGGRGRDKDRKPLTKEALDADLDAWRMKDKKFGGDSLDADLDKYWKKKEEEPDKQDGEEILETVPPVEANDTSKLDASDSVQLVTKKPSGARTIDRNSSVDKERPSATRKEGPTKGVDVKL</sequence>
<feature type="region of interest" description="Disordered" evidence="2">
    <location>
        <begin position="166"/>
        <end position="239"/>
    </location>
</feature>
<accession>A0ABP0UNE9</accession>